<dbReference type="RefSeq" id="WP_054291129.1">
    <property type="nucleotide sequence ID" value="NZ_CP012752.1"/>
</dbReference>
<keyword evidence="4" id="KW-1185">Reference proteome</keyword>
<reference evidence="3 4" key="1">
    <citation type="submission" date="2015-07" db="EMBL/GenBank/DDBJ databases">
        <title>Genome sequencing of Kibdelosporangium phytohabitans.</title>
        <authorList>
            <person name="Qin S."/>
            <person name="Xing K."/>
        </authorList>
    </citation>
    <scope>NUCLEOTIDE SEQUENCE [LARGE SCALE GENOMIC DNA]</scope>
    <source>
        <strain evidence="3 4">KLBMP1111</strain>
    </source>
</reference>
<evidence type="ECO:0000256" key="2">
    <source>
        <dbReference type="SAM" id="Phobius"/>
    </source>
</evidence>
<dbReference type="Proteomes" id="UP000063699">
    <property type="component" value="Chromosome"/>
</dbReference>
<proteinExistence type="predicted"/>
<evidence type="ECO:0000256" key="1">
    <source>
        <dbReference type="SAM" id="MobiDB-lite"/>
    </source>
</evidence>
<keyword evidence="2" id="KW-0812">Transmembrane</keyword>
<feature type="region of interest" description="Disordered" evidence="1">
    <location>
        <begin position="1"/>
        <end position="23"/>
    </location>
</feature>
<evidence type="ECO:0000313" key="4">
    <source>
        <dbReference type="Proteomes" id="UP000063699"/>
    </source>
</evidence>
<sequence length="265" mass="28201">MDDNQRLTHGLEQLADEAEPRPVDVPSVIGKAKAQQKNRRAVLGVGGATAVVLAGALFTTVQVSETLPVVPGVRPTSSTQGTQPQPPNRQQVLPIVDARSQKLDSQLVAAKAQLIPAEFTAGDNPANPIQHPLRFSGSPGPKGEVNYTAQALLTNAQGTATFQIWVLKNQPGTELGHYYGQHFGPCAQGESNCVRRTLPDGTVAAARPDSRPPGLTLSSVMSAQRPDGTYIQVVTNVGERTSPKPLAIPPFDAEQLFKFATAFTW</sequence>
<dbReference type="AlphaFoldDB" id="A0A0N9I4E7"/>
<evidence type="ECO:0000313" key="3">
    <source>
        <dbReference type="EMBL" id="ALG09225.1"/>
    </source>
</evidence>
<keyword evidence="2" id="KW-0472">Membrane</keyword>
<keyword evidence="2" id="KW-1133">Transmembrane helix</keyword>
<dbReference type="OrthoDB" id="3677168at2"/>
<dbReference type="KEGG" id="kphy:AOZ06_21990"/>
<name>A0A0N9I4E7_9PSEU</name>
<feature type="transmembrane region" description="Helical" evidence="2">
    <location>
        <begin position="41"/>
        <end position="61"/>
    </location>
</feature>
<dbReference type="EMBL" id="CP012752">
    <property type="protein sequence ID" value="ALG09225.1"/>
    <property type="molecule type" value="Genomic_DNA"/>
</dbReference>
<accession>A0A0N9I4E7</accession>
<protein>
    <submittedName>
        <fullName evidence="3">Uncharacterized protein</fullName>
    </submittedName>
</protein>
<gene>
    <name evidence="3" type="ORF">AOZ06_21990</name>
</gene>
<organism evidence="3 4">
    <name type="scientific">Kibdelosporangium phytohabitans</name>
    <dbReference type="NCBI Taxonomy" id="860235"/>
    <lineage>
        <taxon>Bacteria</taxon>
        <taxon>Bacillati</taxon>
        <taxon>Actinomycetota</taxon>
        <taxon>Actinomycetes</taxon>
        <taxon>Pseudonocardiales</taxon>
        <taxon>Pseudonocardiaceae</taxon>
        <taxon>Kibdelosporangium</taxon>
    </lineage>
</organism>